<sequence>MLSFACVYGTIPIWGCLFSESVRPNSLLRNIISRDALSTDRINFEKNTLDSVLDIYEAISRLDHLFHADRGTVLAEVERALSFAKSTQVDVASFRHHLSTSEKLNVCCQISCQLFWEMLRRQFESEKTLNTIAKYETRQLLTRLLQIEPSYWIQNAPEVFAWVAFTGAAASNCSDECVAFISNATTILSAVDGEKLTLLRQGWRYFRLLKRLCGDYNTLDDR</sequence>
<accession>A0A9W9FWG1</accession>
<proteinExistence type="predicted"/>
<dbReference type="AlphaFoldDB" id="A0A9W9FWG1"/>
<protein>
    <submittedName>
        <fullName evidence="1">Uncharacterized protein</fullName>
    </submittedName>
</protein>
<reference evidence="1" key="2">
    <citation type="journal article" date="2023" name="IMA Fungus">
        <title>Comparative genomic study of the Penicillium genus elucidates a diverse pangenome and 15 lateral gene transfer events.</title>
        <authorList>
            <person name="Petersen C."/>
            <person name="Sorensen T."/>
            <person name="Nielsen M.R."/>
            <person name="Sondergaard T.E."/>
            <person name="Sorensen J.L."/>
            <person name="Fitzpatrick D.A."/>
            <person name="Frisvad J.C."/>
            <person name="Nielsen K.L."/>
        </authorList>
    </citation>
    <scope>NUCLEOTIDE SEQUENCE</scope>
    <source>
        <strain evidence="1">IBT 30069</strain>
    </source>
</reference>
<evidence type="ECO:0000313" key="2">
    <source>
        <dbReference type="Proteomes" id="UP001149165"/>
    </source>
</evidence>
<gene>
    <name evidence="1" type="ORF">N7456_003482</name>
</gene>
<organism evidence="1 2">
    <name type="scientific">Penicillium angulare</name>
    <dbReference type="NCBI Taxonomy" id="116970"/>
    <lineage>
        <taxon>Eukaryota</taxon>
        <taxon>Fungi</taxon>
        <taxon>Dikarya</taxon>
        <taxon>Ascomycota</taxon>
        <taxon>Pezizomycotina</taxon>
        <taxon>Eurotiomycetes</taxon>
        <taxon>Eurotiomycetidae</taxon>
        <taxon>Eurotiales</taxon>
        <taxon>Aspergillaceae</taxon>
        <taxon>Penicillium</taxon>
    </lineage>
</organism>
<reference evidence="1" key="1">
    <citation type="submission" date="2022-11" db="EMBL/GenBank/DDBJ databases">
        <authorList>
            <person name="Petersen C."/>
        </authorList>
    </citation>
    <scope>NUCLEOTIDE SEQUENCE</scope>
    <source>
        <strain evidence="1">IBT 30069</strain>
    </source>
</reference>
<keyword evidence="2" id="KW-1185">Reference proteome</keyword>
<comment type="caution">
    <text evidence="1">The sequence shown here is derived from an EMBL/GenBank/DDBJ whole genome shotgun (WGS) entry which is preliminary data.</text>
</comment>
<evidence type="ECO:0000313" key="1">
    <source>
        <dbReference type="EMBL" id="KAJ5106807.1"/>
    </source>
</evidence>
<dbReference type="OrthoDB" id="4355947at2759"/>
<dbReference type="Proteomes" id="UP001149165">
    <property type="component" value="Unassembled WGS sequence"/>
</dbReference>
<name>A0A9W9FWG1_9EURO</name>
<dbReference type="EMBL" id="JAPQKH010000003">
    <property type="protein sequence ID" value="KAJ5106807.1"/>
    <property type="molecule type" value="Genomic_DNA"/>
</dbReference>